<evidence type="ECO:0000313" key="2">
    <source>
        <dbReference type="Proteomes" id="UP001302072"/>
    </source>
</evidence>
<dbReference type="Proteomes" id="UP001302072">
    <property type="component" value="Chromosome"/>
</dbReference>
<protein>
    <submittedName>
        <fullName evidence="1">Uncharacterized protein</fullName>
    </submittedName>
</protein>
<dbReference type="RefSeq" id="WP_311193639.1">
    <property type="nucleotide sequence ID" value="NZ_CP115541.1"/>
</dbReference>
<dbReference type="EMBL" id="CP115541">
    <property type="protein sequence ID" value="WNH54548.1"/>
    <property type="molecule type" value="Genomic_DNA"/>
</dbReference>
<keyword evidence="2" id="KW-1185">Reference proteome</keyword>
<reference evidence="1 2" key="1">
    <citation type="submission" date="2022-12" db="EMBL/GenBank/DDBJ databases">
        <title>Two new species, Stenotrophomonas aracearum and Stenotrophomonas oahuensis, isolated from Anthurium (Araceae family) in Hawaii.</title>
        <authorList>
            <person name="Chunag S.C."/>
            <person name="Dobhal S."/>
            <person name="Alvarez A."/>
            <person name="Arif M."/>
        </authorList>
    </citation>
    <scope>NUCLEOTIDE SEQUENCE [LARGE SCALE GENOMIC DNA]</scope>
    <source>
        <strain evidence="1 2">A5586</strain>
    </source>
</reference>
<accession>A0ABY9YWM1</accession>
<sequence length="291" mass="32454">MTVVYRGWHHRWARSPRRRQLHIRGSPLRCTSGGGANSFREVLNKYEKSFMVAPAVGLQADSLPSIREYSMKNLVGLLFAMSSASVHAGVPEAGADRTVFDKAGQRTVIRAVENVGRTNQVDQRLRVMADGRLRYDFNEQSEVTKEYHRSYCEHLGMKPVIEGEILFGADASGWHCSNVRELYPDELADLQRFPLDYVHAVAPSGSVQSHTNFALEGSAHYQSSVAGSMRGVSHVDNRCHTEFSQYYGFPFTGDHRAKVACRAHEPRFMNSGMEACVPNKCGRATGTVSVR</sequence>
<name>A0ABY9YWM1_9GAMM</name>
<evidence type="ECO:0000313" key="1">
    <source>
        <dbReference type="EMBL" id="WNH54548.1"/>
    </source>
</evidence>
<organism evidence="1 2">
    <name type="scientific">Stenotrophomonas oahuensis</name>
    <dbReference type="NCBI Taxonomy" id="3003271"/>
    <lineage>
        <taxon>Bacteria</taxon>
        <taxon>Pseudomonadati</taxon>
        <taxon>Pseudomonadota</taxon>
        <taxon>Gammaproteobacteria</taxon>
        <taxon>Lysobacterales</taxon>
        <taxon>Lysobacteraceae</taxon>
        <taxon>Stenotrophomonas</taxon>
    </lineage>
</organism>
<proteinExistence type="predicted"/>
<gene>
    <name evidence="1" type="ORF">PDM29_09815</name>
</gene>